<evidence type="ECO:0000313" key="1">
    <source>
        <dbReference type="EMBL" id="GFP32006.1"/>
    </source>
</evidence>
<name>A0A6V8PLY6_9ACTN</name>
<dbReference type="EMBL" id="BLSA01000022">
    <property type="protein sequence ID" value="GFP32006.1"/>
    <property type="molecule type" value="Genomic_DNA"/>
</dbReference>
<dbReference type="Proteomes" id="UP000568877">
    <property type="component" value="Unassembled WGS sequence"/>
</dbReference>
<comment type="caution">
    <text evidence="1">The sequence shown here is derived from an EMBL/GenBank/DDBJ whole genome shotgun (WGS) entry which is preliminary data.</text>
</comment>
<organism evidence="1 2">
    <name type="scientific">Candidatus Hakubella thermalkaliphila</name>
    <dbReference type="NCBI Taxonomy" id="2754717"/>
    <lineage>
        <taxon>Bacteria</taxon>
        <taxon>Bacillati</taxon>
        <taxon>Actinomycetota</taxon>
        <taxon>Actinomycetota incertae sedis</taxon>
        <taxon>Candidatus Hakubellales</taxon>
        <taxon>Candidatus Hakubellaceae</taxon>
        <taxon>Candidatus Hakubella</taxon>
    </lineage>
</organism>
<dbReference type="AlphaFoldDB" id="A0A6V8PLY6"/>
<evidence type="ECO:0000313" key="2">
    <source>
        <dbReference type="Proteomes" id="UP000568877"/>
    </source>
</evidence>
<gene>
    <name evidence="1" type="ORF">HKBW3S42_00312</name>
</gene>
<proteinExistence type="predicted"/>
<feature type="non-terminal residue" evidence="1">
    <location>
        <position position="1"/>
    </location>
</feature>
<accession>A0A6V8PLY6</accession>
<sequence>ISSREVALEALRRISLEATTTILEMYLSISPSHKTMSDYHMRVYSSPSFKIVPLYPPELIIQNEDTYSLKEYEKDFHKIGKFLEMS</sequence>
<reference evidence="1 2" key="1">
    <citation type="journal article" date="2020" name="Front. Microbiol.">
        <title>Single-cell genomics of novel Actinobacteria with the Wood-Ljungdahl pathway discovered in a serpentinizing system.</title>
        <authorList>
            <person name="Merino N."/>
            <person name="Kawai M."/>
            <person name="Boyd E.S."/>
            <person name="Colman D.R."/>
            <person name="McGlynn S.E."/>
            <person name="Nealson K.H."/>
            <person name="Kurokawa K."/>
            <person name="Hongoh Y."/>
        </authorList>
    </citation>
    <scope>NUCLEOTIDE SEQUENCE [LARGE SCALE GENOMIC DNA]</scope>
    <source>
        <strain evidence="1 2">S42</strain>
    </source>
</reference>
<protein>
    <submittedName>
        <fullName evidence="1">Uncharacterized protein</fullName>
    </submittedName>
</protein>